<name>A0A5B7GLC6_PORTR</name>
<reference evidence="2 3" key="1">
    <citation type="submission" date="2019-05" db="EMBL/GenBank/DDBJ databases">
        <title>Another draft genome of Portunus trituberculatus and its Hox gene families provides insights of decapod evolution.</title>
        <authorList>
            <person name="Jeong J.-H."/>
            <person name="Song I."/>
            <person name="Kim S."/>
            <person name="Choi T."/>
            <person name="Kim D."/>
            <person name="Ryu S."/>
            <person name="Kim W."/>
        </authorList>
    </citation>
    <scope>NUCLEOTIDE SEQUENCE [LARGE SCALE GENOMIC DNA]</scope>
    <source>
        <tissue evidence="2">Muscle</tissue>
    </source>
</reference>
<gene>
    <name evidence="2" type="ORF">E2C01_053820</name>
</gene>
<protein>
    <submittedName>
        <fullName evidence="2">Uncharacterized protein</fullName>
    </submittedName>
</protein>
<sequence length="121" mass="13417">MEQYDTFTNIPKPKYVFPTHVARIPHRARLCSVSRFNFQKRGVRPRGVKQMVPSEYISAARLPPPEEGFAEGRRKGEGKEGETGDQYLSRVFSWSVTDGVMAPSVSAALGVSVAWCLGSLT</sequence>
<comment type="caution">
    <text evidence="2">The sequence shown here is derived from an EMBL/GenBank/DDBJ whole genome shotgun (WGS) entry which is preliminary data.</text>
</comment>
<evidence type="ECO:0000313" key="3">
    <source>
        <dbReference type="Proteomes" id="UP000324222"/>
    </source>
</evidence>
<proteinExistence type="predicted"/>
<dbReference type="Proteomes" id="UP000324222">
    <property type="component" value="Unassembled WGS sequence"/>
</dbReference>
<dbReference type="AlphaFoldDB" id="A0A5B7GLC6"/>
<evidence type="ECO:0000256" key="1">
    <source>
        <dbReference type="SAM" id="MobiDB-lite"/>
    </source>
</evidence>
<evidence type="ECO:0000313" key="2">
    <source>
        <dbReference type="EMBL" id="MPC59792.1"/>
    </source>
</evidence>
<organism evidence="2 3">
    <name type="scientific">Portunus trituberculatus</name>
    <name type="common">Swimming crab</name>
    <name type="synonym">Neptunus trituberculatus</name>
    <dbReference type="NCBI Taxonomy" id="210409"/>
    <lineage>
        <taxon>Eukaryota</taxon>
        <taxon>Metazoa</taxon>
        <taxon>Ecdysozoa</taxon>
        <taxon>Arthropoda</taxon>
        <taxon>Crustacea</taxon>
        <taxon>Multicrustacea</taxon>
        <taxon>Malacostraca</taxon>
        <taxon>Eumalacostraca</taxon>
        <taxon>Eucarida</taxon>
        <taxon>Decapoda</taxon>
        <taxon>Pleocyemata</taxon>
        <taxon>Brachyura</taxon>
        <taxon>Eubrachyura</taxon>
        <taxon>Portunoidea</taxon>
        <taxon>Portunidae</taxon>
        <taxon>Portuninae</taxon>
        <taxon>Portunus</taxon>
    </lineage>
</organism>
<keyword evidence="3" id="KW-1185">Reference proteome</keyword>
<feature type="compositionally biased region" description="Basic and acidic residues" evidence="1">
    <location>
        <begin position="70"/>
        <end position="82"/>
    </location>
</feature>
<feature type="region of interest" description="Disordered" evidence="1">
    <location>
        <begin position="62"/>
        <end position="83"/>
    </location>
</feature>
<accession>A0A5B7GLC6</accession>
<dbReference type="EMBL" id="VSRR010016879">
    <property type="protein sequence ID" value="MPC59792.1"/>
    <property type="molecule type" value="Genomic_DNA"/>
</dbReference>